<name>A0A819QVD3_9BILA</name>
<organism evidence="1 2">
    <name type="scientific">Adineta steineri</name>
    <dbReference type="NCBI Taxonomy" id="433720"/>
    <lineage>
        <taxon>Eukaryota</taxon>
        <taxon>Metazoa</taxon>
        <taxon>Spiralia</taxon>
        <taxon>Gnathifera</taxon>
        <taxon>Rotifera</taxon>
        <taxon>Eurotatoria</taxon>
        <taxon>Bdelloidea</taxon>
        <taxon>Adinetida</taxon>
        <taxon>Adinetidae</taxon>
        <taxon>Adineta</taxon>
    </lineage>
</organism>
<accession>A0A819QVD3</accession>
<evidence type="ECO:0000313" key="1">
    <source>
        <dbReference type="EMBL" id="CAF4041389.1"/>
    </source>
</evidence>
<evidence type="ECO:0000313" key="2">
    <source>
        <dbReference type="Proteomes" id="UP000663844"/>
    </source>
</evidence>
<sequence>PLKQRFAIRNVILAGVWPGPRKPSRVEMSLFFRNLIDELISLEEGVKFKLYDANDTSIFTRIFLVGACCDKPAQALLQYLPEPIAAFGCGRCEVESLLTRITKGTRRHAQEIINNLHIIQEAYCHLNDLALTHNDFGEYLSSRFTNYKVNNLSQDCRLGHASKKEDSLVQLLFPLTKVKCYQTIHLGKLRLCTRTYAEGKVADDSNIIFVLDRVQRPGKIRAIFTIDDGEPHLLMAYITVLSPFTCQIDENENFTYHNILSSTNSTWQYVPIRLEAFVEKSIFFRSVGGVSYFLRQPTLDHCS</sequence>
<dbReference type="Proteomes" id="UP000663844">
    <property type="component" value="Unassembled WGS sequence"/>
</dbReference>
<comment type="caution">
    <text evidence="1">The sequence shown here is derived from an EMBL/GenBank/DDBJ whole genome shotgun (WGS) entry which is preliminary data.</text>
</comment>
<reference evidence="1" key="1">
    <citation type="submission" date="2021-02" db="EMBL/GenBank/DDBJ databases">
        <authorList>
            <person name="Nowell W R."/>
        </authorList>
    </citation>
    <scope>NUCLEOTIDE SEQUENCE</scope>
</reference>
<proteinExistence type="predicted"/>
<dbReference type="EMBL" id="CAJOAZ010004048">
    <property type="protein sequence ID" value="CAF4041389.1"/>
    <property type="molecule type" value="Genomic_DNA"/>
</dbReference>
<feature type="non-terminal residue" evidence="1">
    <location>
        <position position="1"/>
    </location>
</feature>
<gene>
    <name evidence="1" type="ORF">OXD698_LOCUS31946</name>
</gene>
<dbReference type="AlphaFoldDB" id="A0A819QVD3"/>
<protein>
    <submittedName>
        <fullName evidence="1">Uncharacterized protein</fullName>
    </submittedName>
</protein>